<sequence>MKPKNEKLGTHATQWRWAYLDKRFYMKRDPEIAVSRLMFNQSYFLWECPDEADPASVIEGRFELQIERRGFYPDKPAGMITVEGQRVLNVPITRAERNKKLWEARREKVAKAA</sequence>
<organism evidence="1 2">
    <name type="scientific">Pelagibacterium flavum</name>
    <dbReference type="NCBI Taxonomy" id="2984530"/>
    <lineage>
        <taxon>Bacteria</taxon>
        <taxon>Pseudomonadati</taxon>
        <taxon>Pseudomonadota</taxon>
        <taxon>Alphaproteobacteria</taxon>
        <taxon>Hyphomicrobiales</taxon>
        <taxon>Devosiaceae</taxon>
        <taxon>Pelagibacterium</taxon>
    </lineage>
</organism>
<dbReference type="Proteomes" id="UP001163882">
    <property type="component" value="Chromosome"/>
</dbReference>
<dbReference type="EMBL" id="CP107716">
    <property type="protein sequence ID" value="UYQ71262.1"/>
    <property type="molecule type" value="Genomic_DNA"/>
</dbReference>
<proteinExistence type="predicted"/>
<dbReference type="RefSeq" id="WP_264224917.1">
    <property type="nucleotide sequence ID" value="NZ_CP107716.1"/>
</dbReference>
<name>A0ABY6IP73_9HYPH</name>
<gene>
    <name evidence="1" type="ORF">OF122_14575</name>
</gene>
<accession>A0ABY6IP73</accession>
<protein>
    <submittedName>
        <fullName evidence="1">Uncharacterized protein</fullName>
    </submittedName>
</protein>
<evidence type="ECO:0000313" key="2">
    <source>
        <dbReference type="Proteomes" id="UP001163882"/>
    </source>
</evidence>
<evidence type="ECO:0000313" key="1">
    <source>
        <dbReference type="EMBL" id="UYQ71262.1"/>
    </source>
</evidence>
<keyword evidence="2" id="KW-1185">Reference proteome</keyword>
<reference evidence="1" key="1">
    <citation type="submission" date="2022-10" db="EMBL/GenBank/DDBJ databases">
        <title>YIM 151497 complete genome.</title>
        <authorList>
            <person name="Chen X."/>
        </authorList>
    </citation>
    <scope>NUCLEOTIDE SEQUENCE</scope>
    <source>
        <strain evidence="1">YIM 151497</strain>
    </source>
</reference>